<evidence type="ECO:0000313" key="3">
    <source>
        <dbReference type="Proteomes" id="UP000667802"/>
    </source>
</evidence>
<comment type="caution">
    <text evidence="2">The sequence shown here is derived from an EMBL/GenBank/DDBJ whole genome shotgun (WGS) entry which is preliminary data.</text>
</comment>
<keyword evidence="1" id="KW-0175">Coiled coil</keyword>
<dbReference type="AlphaFoldDB" id="A0AAP5IGT8"/>
<accession>A0AAP5IGT8</accession>
<feature type="coiled-coil region" evidence="1">
    <location>
        <begin position="89"/>
        <end position="116"/>
    </location>
</feature>
<protein>
    <submittedName>
        <fullName evidence="2">Uncharacterized protein</fullName>
    </submittedName>
</protein>
<name>A0AAP5IGT8_9CYAN</name>
<organism evidence="2 3">
    <name type="scientific">Aetokthonos hydrillicola Thurmond2011</name>
    <dbReference type="NCBI Taxonomy" id="2712845"/>
    <lineage>
        <taxon>Bacteria</taxon>
        <taxon>Bacillati</taxon>
        <taxon>Cyanobacteriota</taxon>
        <taxon>Cyanophyceae</taxon>
        <taxon>Nostocales</taxon>
        <taxon>Hapalosiphonaceae</taxon>
        <taxon>Aetokthonos</taxon>
    </lineage>
</organism>
<dbReference type="Proteomes" id="UP000667802">
    <property type="component" value="Unassembled WGS sequence"/>
</dbReference>
<evidence type="ECO:0000256" key="1">
    <source>
        <dbReference type="SAM" id="Coils"/>
    </source>
</evidence>
<reference evidence="3" key="1">
    <citation type="journal article" date="2021" name="Science">
        <title>Hunting the eagle killer: A cyanobacterial neurotoxin causes vacuolar myelinopathy.</title>
        <authorList>
            <person name="Breinlinger S."/>
            <person name="Phillips T.J."/>
            <person name="Haram B.N."/>
            <person name="Mares J."/>
            <person name="Martinez Yerena J.A."/>
            <person name="Hrouzek P."/>
            <person name="Sobotka R."/>
            <person name="Henderson W.M."/>
            <person name="Schmieder P."/>
            <person name="Williams S.M."/>
            <person name="Lauderdale J.D."/>
            <person name="Wilde H.D."/>
            <person name="Gerrin W."/>
            <person name="Kust A."/>
            <person name="Washington J.W."/>
            <person name="Wagner C."/>
            <person name="Geier B."/>
            <person name="Liebeke M."/>
            <person name="Enke H."/>
            <person name="Niedermeyer T.H.J."/>
            <person name="Wilde S.B."/>
        </authorList>
    </citation>
    <scope>NUCLEOTIDE SEQUENCE [LARGE SCALE GENOMIC DNA]</scope>
    <source>
        <strain evidence="3">Thurmond2011</strain>
    </source>
</reference>
<gene>
    <name evidence="2" type="ORF">G7B40_038900</name>
</gene>
<sequence>MPQKKPPQHKKPPPSEMIRVPTPLIEAVKDLSRLHRLGHTNAVLQGLQELISAIDSNSDIDFGASGEAIKQLALRLEKLESRDKNDSDVDSLLKSVTSLEQKVEALTTRLVQMEGAISILGQRQVSTPTRRQAFNYHPPQLELQPFTEENLAKRLAATTETIRNYRESKTPKEFESWCLQRDPGGVAWRYQKDGLYHPIK</sequence>
<keyword evidence="3" id="KW-1185">Reference proteome</keyword>
<proteinExistence type="predicted"/>
<evidence type="ECO:0000313" key="2">
    <source>
        <dbReference type="EMBL" id="MDR9900474.1"/>
    </source>
</evidence>
<dbReference type="EMBL" id="JAALHA020000035">
    <property type="protein sequence ID" value="MDR9900474.1"/>
    <property type="molecule type" value="Genomic_DNA"/>
</dbReference>